<dbReference type="RefSeq" id="WP_377281473.1">
    <property type="nucleotide sequence ID" value="NZ_JBHRSI010000004.1"/>
</dbReference>
<dbReference type="PANTHER" id="PTHR36833">
    <property type="entry name" value="SLR0610 PROTEIN-RELATED"/>
    <property type="match status" value="1"/>
</dbReference>
<reference evidence="3" key="1">
    <citation type="journal article" date="2019" name="Int. J. Syst. Evol. Microbiol.">
        <title>The Global Catalogue of Microorganisms (GCM) 10K type strain sequencing project: providing services to taxonomists for standard genome sequencing and annotation.</title>
        <authorList>
            <consortium name="The Broad Institute Genomics Platform"/>
            <consortium name="The Broad Institute Genome Sequencing Center for Infectious Disease"/>
            <person name="Wu L."/>
            <person name="Ma J."/>
        </authorList>
    </citation>
    <scope>NUCLEOTIDE SEQUENCE [LARGE SCALE GENOMIC DNA]</scope>
    <source>
        <strain evidence="3">DFY28</strain>
    </source>
</reference>
<evidence type="ECO:0000313" key="3">
    <source>
        <dbReference type="Proteomes" id="UP001597237"/>
    </source>
</evidence>
<sequence length="258" mass="27000">MIGLYLAQAWAAVRTSFADRANFALQMGGMVLNDVFFLALWVMFFAGFRSVGGWTLSDTALLVGMMMVVFGFAGVFLGGYRDLAAALLRGDLDGLLTQPKPLLPQLLARESSAAAWGDIVAGAVVLAVADLSWRDLPLLAVGLVAGLTVYLSAAISFACMAFWTAGARTLARDLTDFTVMFSSNPAALISDVTKVIAFTVLPAGFVVAMPVRFIREPGLPVLAVVLAAAAGYAAVAAGLFALGLRRYRRGAAPSLGGV</sequence>
<feature type="transmembrane region" description="Helical" evidence="1">
    <location>
        <begin position="186"/>
        <end position="209"/>
    </location>
</feature>
<dbReference type="InterPro" id="IPR010390">
    <property type="entry name" value="ABC-2_transporter-like"/>
</dbReference>
<evidence type="ECO:0000313" key="2">
    <source>
        <dbReference type="EMBL" id="MFD1785411.1"/>
    </source>
</evidence>
<protein>
    <submittedName>
        <fullName evidence="2">ABC-2 family transporter protein</fullName>
    </submittedName>
</protein>
<feature type="transmembrane region" description="Helical" evidence="1">
    <location>
        <begin position="60"/>
        <end position="80"/>
    </location>
</feature>
<organism evidence="2 3">
    <name type="scientific">Phenylobacterium terrae</name>
    <dbReference type="NCBI Taxonomy" id="2665495"/>
    <lineage>
        <taxon>Bacteria</taxon>
        <taxon>Pseudomonadati</taxon>
        <taxon>Pseudomonadota</taxon>
        <taxon>Alphaproteobacteria</taxon>
        <taxon>Caulobacterales</taxon>
        <taxon>Caulobacteraceae</taxon>
        <taxon>Phenylobacterium</taxon>
    </lineage>
</organism>
<keyword evidence="1" id="KW-0812">Transmembrane</keyword>
<feature type="transmembrane region" description="Helical" evidence="1">
    <location>
        <begin position="221"/>
        <end position="244"/>
    </location>
</feature>
<accession>A0ABW4N629</accession>
<comment type="caution">
    <text evidence="2">The sequence shown here is derived from an EMBL/GenBank/DDBJ whole genome shotgun (WGS) entry which is preliminary data.</text>
</comment>
<dbReference type="Proteomes" id="UP001597237">
    <property type="component" value="Unassembled WGS sequence"/>
</dbReference>
<keyword evidence="1" id="KW-1133">Transmembrane helix</keyword>
<feature type="transmembrane region" description="Helical" evidence="1">
    <location>
        <begin position="113"/>
        <end position="131"/>
    </location>
</feature>
<feature type="transmembrane region" description="Helical" evidence="1">
    <location>
        <begin position="28"/>
        <end position="48"/>
    </location>
</feature>
<keyword evidence="1" id="KW-0472">Membrane</keyword>
<dbReference type="Pfam" id="PF06182">
    <property type="entry name" value="ABC2_membrane_6"/>
    <property type="match status" value="1"/>
</dbReference>
<dbReference type="PANTHER" id="PTHR36833:SF1">
    <property type="entry name" value="INTEGRAL MEMBRANE TRANSPORT PROTEIN"/>
    <property type="match status" value="1"/>
</dbReference>
<keyword evidence="3" id="KW-1185">Reference proteome</keyword>
<dbReference type="EMBL" id="JBHUEY010000006">
    <property type="protein sequence ID" value="MFD1785411.1"/>
    <property type="molecule type" value="Genomic_DNA"/>
</dbReference>
<evidence type="ECO:0000256" key="1">
    <source>
        <dbReference type="SAM" id="Phobius"/>
    </source>
</evidence>
<gene>
    <name evidence="2" type="ORF">ACFSC0_18575</name>
</gene>
<feature type="transmembrane region" description="Helical" evidence="1">
    <location>
        <begin position="138"/>
        <end position="166"/>
    </location>
</feature>
<name>A0ABW4N629_9CAUL</name>
<proteinExistence type="predicted"/>